<reference evidence="2 3" key="1">
    <citation type="submission" date="2018-08" db="EMBL/GenBank/DDBJ databases">
        <title>Genome analysis of the thermophilic bacterium of the candidate phylum Aminicenantes from deep subsurface aquifer revealed its physiology and ecological role.</title>
        <authorList>
            <person name="Kadnikov V.V."/>
            <person name="Mardanov A.V."/>
            <person name="Beletsky A.V."/>
            <person name="Karnachuk O.V."/>
            <person name="Ravin N.V."/>
        </authorList>
    </citation>
    <scope>NUCLEOTIDE SEQUENCE [LARGE SCALE GENOMIC DNA]</scope>
    <source>
        <strain evidence="2">BY38</strain>
    </source>
</reference>
<evidence type="ECO:0000313" key="3">
    <source>
        <dbReference type="Proteomes" id="UP000257323"/>
    </source>
</evidence>
<dbReference type="InterPro" id="IPR035965">
    <property type="entry name" value="PAS-like_dom_sf"/>
</dbReference>
<dbReference type="Pfam" id="PF13426">
    <property type="entry name" value="PAS_9"/>
    <property type="match status" value="1"/>
</dbReference>
<evidence type="ECO:0000259" key="1">
    <source>
        <dbReference type="Pfam" id="PF13426"/>
    </source>
</evidence>
<accession>A0A3E2BNL3</accession>
<dbReference type="NCBIfam" id="TIGR00229">
    <property type="entry name" value="sensory_box"/>
    <property type="match status" value="1"/>
</dbReference>
<dbReference type="CDD" id="cd00130">
    <property type="entry name" value="PAS"/>
    <property type="match status" value="1"/>
</dbReference>
<dbReference type="Proteomes" id="UP000257323">
    <property type="component" value="Unassembled WGS sequence"/>
</dbReference>
<dbReference type="InterPro" id="IPR000014">
    <property type="entry name" value="PAS"/>
</dbReference>
<comment type="caution">
    <text evidence="2">The sequence shown here is derived from an EMBL/GenBank/DDBJ whole genome shotgun (WGS) entry which is preliminary data.</text>
</comment>
<dbReference type="AlphaFoldDB" id="A0A3E2BNL3"/>
<organism evidence="2 3">
    <name type="scientific">Candidatus Saccharicenans subterraneus</name>
    <dbReference type="NCBI Taxonomy" id="2508984"/>
    <lineage>
        <taxon>Bacteria</taxon>
        <taxon>Candidatus Aminicenantota</taxon>
        <taxon>Candidatus Aminicenantia</taxon>
        <taxon>Candidatus Aminicenantales</taxon>
        <taxon>Candidatus Saccharicenantaceae</taxon>
        <taxon>Candidatus Saccharicenans</taxon>
    </lineage>
</organism>
<gene>
    <name evidence="2" type="ORF">OP8BY_1954</name>
</gene>
<dbReference type="SUPFAM" id="SSF55785">
    <property type="entry name" value="PYP-like sensor domain (PAS domain)"/>
    <property type="match status" value="1"/>
</dbReference>
<sequence>MQTPDWIEEFPGAITVTDADGKIIYMNNKAAQTFEAEGGLALIGRNIMDCHRPESQEKIKKILESGKPNVYTIEKKGQKKLIFQTVWTEAGQVRGLVELSLEIPSSMPHFVRD</sequence>
<dbReference type="Gene3D" id="3.30.450.20">
    <property type="entry name" value="PAS domain"/>
    <property type="match status" value="1"/>
</dbReference>
<proteinExistence type="predicted"/>
<feature type="domain" description="PAS" evidence="1">
    <location>
        <begin position="13"/>
        <end position="77"/>
    </location>
</feature>
<dbReference type="EMBL" id="QUAH01000004">
    <property type="protein sequence ID" value="RFT16350.1"/>
    <property type="molecule type" value="Genomic_DNA"/>
</dbReference>
<evidence type="ECO:0000313" key="2">
    <source>
        <dbReference type="EMBL" id="RFT16350.1"/>
    </source>
</evidence>
<name>A0A3E2BNL3_9BACT</name>
<protein>
    <recommendedName>
        <fullName evidence="1">PAS domain-containing protein</fullName>
    </recommendedName>
</protein>